<comment type="pathway">
    <text evidence="7">Carotenoid biosynthesis; staphyloxanthin biosynthesis; staphyloxanthin from farnesyl diphosphate: step 4/5.</text>
</comment>
<dbReference type="Proteomes" id="UP001500642">
    <property type="component" value="Unassembled WGS sequence"/>
</dbReference>
<keyword evidence="2" id="KW-1003">Cell membrane</keyword>
<feature type="compositionally biased region" description="Low complexity" evidence="10">
    <location>
        <begin position="16"/>
        <end position="25"/>
    </location>
</feature>
<evidence type="ECO:0000256" key="1">
    <source>
        <dbReference type="ARBA" id="ARBA00004236"/>
    </source>
</evidence>
<dbReference type="EMBL" id="BAABGL010000002">
    <property type="protein sequence ID" value="GAA4384110.1"/>
    <property type="molecule type" value="Genomic_DNA"/>
</dbReference>
<comment type="function">
    <text evidence="6">Catalyzes the glycosylation of 4,4'-diaponeurosporenoate, i.e. the esterification of glucose at the C1'' position with the carboxyl group of 4,4'-diaponeurosporenic acid, to form glycosyl-4,4'-diaponeurosporenoate. This is a step in the biosynthesis of staphyloxanthin, an orange pigment present in most staphylococci strains.</text>
</comment>
<evidence type="ECO:0000256" key="6">
    <source>
        <dbReference type="ARBA" id="ARBA00037281"/>
    </source>
</evidence>
<dbReference type="InterPro" id="IPR029044">
    <property type="entry name" value="Nucleotide-diphossugar_trans"/>
</dbReference>
<dbReference type="Pfam" id="PF00535">
    <property type="entry name" value="Glycos_transf_2"/>
    <property type="match status" value="1"/>
</dbReference>
<evidence type="ECO:0000313" key="12">
    <source>
        <dbReference type="EMBL" id="GAA4384110.1"/>
    </source>
</evidence>
<feature type="compositionally biased region" description="Pro residues" evidence="10">
    <location>
        <begin position="1"/>
        <end position="15"/>
    </location>
</feature>
<name>A0ABP8J2Y7_9MICO</name>
<dbReference type="PANTHER" id="PTHR43646">
    <property type="entry name" value="GLYCOSYLTRANSFERASE"/>
    <property type="match status" value="1"/>
</dbReference>
<evidence type="ECO:0000256" key="9">
    <source>
        <dbReference type="ARBA" id="ARBA00040345"/>
    </source>
</evidence>
<keyword evidence="4" id="KW-0808">Transferase</keyword>
<evidence type="ECO:0000256" key="10">
    <source>
        <dbReference type="SAM" id="MobiDB-lite"/>
    </source>
</evidence>
<dbReference type="PANTHER" id="PTHR43646:SF2">
    <property type="entry name" value="GLYCOSYLTRANSFERASE 2-LIKE DOMAIN-CONTAINING PROTEIN"/>
    <property type="match status" value="1"/>
</dbReference>
<comment type="similarity">
    <text evidence="8">Belongs to the glycosyltransferase 2 family. CrtQ subfamily.</text>
</comment>
<dbReference type="CDD" id="cd00761">
    <property type="entry name" value="Glyco_tranf_GTA_type"/>
    <property type="match status" value="1"/>
</dbReference>
<feature type="domain" description="Glycosyltransferase 2-like" evidence="11">
    <location>
        <begin position="31"/>
        <end position="141"/>
    </location>
</feature>
<dbReference type="Gene3D" id="3.90.550.10">
    <property type="entry name" value="Spore Coat Polysaccharide Biosynthesis Protein SpsA, Chain A"/>
    <property type="match status" value="1"/>
</dbReference>
<keyword evidence="3" id="KW-0328">Glycosyltransferase</keyword>
<comment type="subcellular location">
    <subcellularLocation>
        <location evidence="1">Cell membrane</location>
    </subcellularLocation>
</comment>
<evidence type="ECO:0000256" key="8">
    <source>
        <dbReference type="ARBA" id="ARBA00038120"/>
    </source>
</evidence>
<feature type="region of interest" description="Disordered" evidence="10">
    <location>
        <begin position="1"/>
        <end position="30"/>
    </location>
</feature>
<keyword evidence="5" id="KW-0472">Membrane</keyword>
<keyword evidence="13" id="KW-1185">Reference proteome</keyword>
<dbReference type="InterPro" id="IPR001173">
    <property type="entry name" value="Glyco_trans_2-like"/>
</dbReference>
<sequence>MSPSDPPRGTAPPSPRGGAAPAPSTDDSGVSVVIPVLDDAETLAGCLAALTSQTRPPLEIIVVDNSPPGPADPAISAVARSVGARVVREVRPGVAAASAAGYDAAHGTILARLDADSRPAPDWVATVVAEIEGRNLHAVTGPGCFYDIPGLRGRIASAAYHSSLQLGVGAAMGNVPLWGSTMAVRRGVWLHVRHRTHSTDPAVHDDLDLAFALGPLARIGWSRGMAVGVEGRTFGSARALASRVRRTLYTCRLHWDRQSAGERLLCGLTRGRLFRKPEIALLS</sequence>
<protein>
    <recommendedName>
        <fullName evidence="9">4,4'-diaponeurosporenoate glycosyltransferase</fullName>
    </recommendedName>
</protein>
<organism evidence="12 13">
    <name type="scientific">Brevibacterium pityocampae</name>
    <dbReference type="NCBI Taxonomy" id="506594"/>
    <lineage>
        <taxon>Bacteria</taxon>
        <taxon>Bacillati</taxon>
        <taxon>Actinomycetota</taxon>
        <taxon>Actinomycetes</taxon>
        <taxon>Micrococcales</taxon>
        <taxon>Brevibacteriaceae</taxon>
        <taxon>Brevibacterium</taxon>
    </lineage>
</organism>
<comment type="caution">
    <text evidence="12">The sequence shown here is derived from an EMBL/GenBank/DDBJ whole genome shotgun (WGS) entry which is preliminary data.</text>
</comment>
<accession>A0ABP8J2Y7</accession>
<reference evidence="13" key="1">
    <citation type="journal article" date="2019" name="Int. J. Syst. Evol. Microbiol.">
        <title>The Global Catalogue of Microorganisms (GCM) 10K type strain sequencing project: providing services to taxonomists for standard genome sequencing and annotation.</title>
        <authorList>
            <consortium name="The Broad Institute Genomics Platform"/>
            <consortium name="The Broad Institute Genome Sequencing Center for Infectious Disease"/>
            <person name="Wu L."/>
            <person name="Ma J."/>
        </authorList>
    </citation>
    <scope>NUCLEOTIDE SEQUENCE [LARGE SCALE GENOMIC DNA]</scope>
    <source>
        <strain evidence="13">JCM 17808</strain>
    </source>
</reference>
<proteinExistence type="inferred from homology"/>
<evidence type="ECO:0000256" key="5">
    <source>
        <dbReference type="ARBA" id="ARBA00023136"/>
    </source>
</evidence>
<dbReference type="RefSeq" id="WP_247423558.1">
    <property type="nucleotide sequence ID" value="NZ_BAABGL010000002.1"/>
</dbReference>
<evidence type="ECO:0000256" key="4">
    <source>
        <dbReference type="ARBA" id="ARBA00022679"/>
    </source>
</evidence>
<evidence type="ECO:0000313" key="13">
    <source>
        <dbReference type="Proteomes" id="UP001500642"/>
    </source>
</evidence>
<dbReference type="SUPFAM" id="SSF53448">
    <property type="entry name" value="Nucleotide-diphospho-sugar transferases"/>
    <property type="match status" value="1"/>
</dbReference>
<gene>
    <name evidence="12" type="ORF">GCM10023167_04450</name>
</gene>
<evidence type="ECO:0000256" key="3">
    <source>
        <dbReference type="ARBA" id="ARBA00022676"/>
    </source>
</evidence>
<evidence type="ECO:0000256" key="7">
    <source>
        <dbReference type="ARBA" id="ARBA00037904"/>
    </source>
</evidence>
<evidence type="ECO:0000259" key="11">
    <source>
        <dbReference type="Pfam" id="PF00535"/>
    </source>
</evidence>
<evidence type="ECO:0000256" key="2">
    <source>
        <dbReference type="ARBA" id="ARBA00022475"/>
    </source>
</evidence>